<gene>
    <name evidence="1" type="ORF">D7316_00035</name>
</gene>
<dbReference type="KEGG" id="gom:D7316_00035"/>
<dbReference type="EMBL" id="CP033972">
    <property type="protein sequence ID" value="AZG43470.1"/>
    <property type="molecule type" value="Genomic_DNA"/>
</dbReference>
<evidence type="ECO:0000313" key="2">
    <source>
        <dbReference type="Proteomes" id="UP000271469"/>
    </source>
</evidence>
<dbReference type="AlphaFoldDB" id="A0A3G8JGU0"/>
<sequence>MTDLADMIADRLRSMHFRGDECGTNGPNACSNCFGPGGGMDARAVAEAVVSVVTAHTTVDTVEELDALPVDTVIRAEEVRHFASGRPHVIGKYFEKWGGDQWIDMDPADRNDGEDTVPSDLILRYYAKGGRCIVLFRPDGGES</sequence>
<name>A0A3G8JGU0_9ACTN</name>
<evidence type="ECO:0000313" key="1">
    <source>
        <dbReference type="EMBL" id="AZG43470.1"/>
    </source>
</evidence>
<protein>
    <submittedName>
        <fullName evidence="1">Uncharacterized protein</fullName>
    </submittedName>
</protein>
<keyword evidence="2" id="KW-1185">Reference proteome</keyword>
<dbReference type="RefSeq" id="WP_124706509.1">
    <property type="nucleotide sequence ID" value="NZ_CP033972.1"/>
</dbReference>
<dbReference type="OrthoDB" id="5198569at2"/>
<organism evidence="1 2">
    <name type="scientific">Gordonia insulae</name>
    <dbReference type="NCBI Taxonomy" id="2420509"/>
    <lineage>
        <taxon>Bacteria</taxon>
        <taxon>Bacillati</taxon>
        <taxon>Actinomycetota</taxon>
        <taxon>Actinomycetes</taxon>
        <taxon>Mycobacteriales</taxon>
        <taxon>Gordoniaceae</taxon>
        <taxon>Gordonia</taxon>
    </lineage>
</organism>
<proteinExistence type="predicted"/>
<dbReference type="Proteomes" id="UP000271469">
    <property type="component" value="Chromosome"/>
</dbReference>
<reference evidence="1 2" key="1">
    <citation type="submission" date="2018-11" db="EMBL/GenBank/DDBJ databases">
        <title>Gordonia insulae sp. nov., isolated from an island soil.</title>
        <authorList>
            <person name="Kim Y.S."/>
            <person name="Kim S.B."/>
        </authorList>
    </citation>
    <scope>NUCLEOTIDE SEQUENCE [LARGE SCALE GENOMIC DNA]</scope>
    <source>
        <strain evidence="1 2">MMS17-SY073</strain>
    </source>
</reference>
<accession>A0A3G8JGU0</accession>